<proteinExistence type="predicted"/>
<keyword evidence="4" id="KW-1185">Reference proteome</keyword>
<reference evidence="3 4" key="1">
    <citation type="submission" date="2021-07" db="EMBL/GenBank/DDBJ databases">
        <title>Genome data of Colletotrichum spaethianum.</title>
        <authorList>
            <person name="Utami Y.D."/>
            <person name="Hiruma K."/>
        </authorList>
    </citation>
    <scope>NUCLEOTIDE SEQUENCE [LARGE SCALE GENOMIC DNA]</scope>
    <source>
        <strain evidence="3 4">MAFF 242679</strain>
    </source>
</reference>
<evidence type="ECO:0000313" key="3">
    <source>
        <dbReference type="EMBL" id="GJC90696.1"/>
    </source>
</evidence>
<name>A0AA37H2E7_9PEZI</name>
<feature type="signal peptide" evidence="1">
    <location>
        <begin position="1"/>
        <end position="19"/>
    </location>
</feature>
<evidence type="ECO:0000256" key="1">
    <source>
        <dbReference type="SAM" id="SignalP"/>
    </source>
</evidence>
<comment type="caution">
    <text evidence="3">The sequence shown here is derived from an EMBL/GenBank/DDBJ whole genome shotgun (WGS) entry which is preliminary data.</text>
</comment>
<feature type="domain" description="Cellobiose dehydrogenase-like cytochrome" evidence="2">
    <location>
        <begin position="25"/>
        <end position="103"/>
    </location>
</feature>
<evidence type="ECO:0000259" key="2">
    <source>
        <dbReference type="Pfam" id="PF16010"/>
    </source>
</evidence>
<gene>
    <name evidence="3" type="ORF">ColLi_13534</name>
</gene>
<dbReference type="EMBL" id="BPPX01000058">
    <property type="protein sequence ID" value="GJC90696.1"/>
    <property type="molecule type" value="Genomic_DNA"/>
</dbReference>
<dbReference type="Pfam" id="PF16010">
    <property type="entry name" value="CDH-cyt"/>
    <property type="match status" value="1"/>
</dbReference>
<dbReference type="AlphaFoldDB" id="A0AA37H2E7"/>
<feature type="chain" id="PRO_5041263159" evidence="1">
    <location>
        <begin position="20"/>
        <end position="104"/>
    </location>
</feature>
<organism evidence="3 4">
    <name type="scientific">Colletotrichum liriopes</name>
    <dbReference type="NCBI Taxonomy" id="708192"/>
    <lineage>
        <taxon>Eukaryota</taxon>
        <taxon>Fungi</taxon>
        <taxon>Dikarya</taxon>
        <taxon>Ascomycota</taxon>
        <taxon>Pezizomycotina</taxon>
        <taxon>Sordariomycetes</taxon>
        <taxon>Hypocreomycetidae</taxon>
        <taxon>Glomerellales</taxon>
        <taxon>Glomerellaceae</taxon>
        <taxon>Colletotrichum</taxon>
        <taxon>Colletotrichum spaethianum species complex</taxon>
    </lineage>
</organism>
<dbReference type="PANTHER" id="PTHR47797">
    <property type="entry name" value="DEHYDROGENASE, PUTATIVE (AFU_ORTHOLOGUE AFUA_8G05805)-RELATED"/>
    <property type="match status" value="1"/>
</dbReference>
<protein>
    <submittedName>
        <fullName evidence="3">Cellobiose dehydrogenase</fullName>
    </submittedName>
</protein>
<dbReference type="PANTHER" id="PTHR47797:SF5">
    <property type="entry name" value="CELLOBIOSE DEHYDROGENASE CYTOCHROME DOMAIN-CONTAINING PROTEIN"/>
    <property type="match status" value="1"/>
</dbReference>
<dbReference type="CDD" id="cd09630">
    <property type="entry name" value="CDH_like_cytochrome"/>
    <property type="match status" value="1"/>
</dbReference>
<dbReference type="InterPro" id="IPR015920">
    <property type="entry name" value="Cellobiose_DH-like_cyt"/>
</dbReference>
<dbReference type="Gene3D" id="2.60.40.1210">
    <property type="entry name" value="Cellobiose dehydrogenase, cytochrome domain"/>
    <property type="match status" value="1"/>
</dbReference>
<keyword evidence="1" id="KW-0732">Signal</keyword>
<evidence type="ECO:0000313" key="4">
    <source>
        <dbReference type="Proteomes" id="UP001055172"/>
    </source>
</evidence>
<dbReference type="Proteomes" id="UP001055172">
    <property type="component" value="Unassembled WGS sequence"/>
</dbReference>
<dbReference type="SUPFAM" id="SSF49344">
    <property type="entry name" value="CBD9-like"/>
    <property type="match status" value="1"/>
</dbReference>
<sequence>MRWLTTTLGAAALISYATAQEQSTYCDSLGRCFASYTNDGGITFGIAIPEGAPSGQPYDAIFQITAPVEVGWAGLAWGGAMTYNPLTIVWVNGDDVVVSSRMAL</sequence>
<accession>A0AA37H2E7</accession>